<evidence type="ECO:0000256" key="8">
    <source>
        <dbReference type="SAM" id="MobiDB-lite"/>
    </source>
</evidence>
<proteinExistence type="inferred from homology"/>
<evidence type="ECO:0000256" key="3">
    <source>
        <dbReference type="ARBA" id="ARBA00022980"/>
    </source>
</evidence>
<protein>
    <recommendedName>
        <fullName evidence="5">Small ribosomal subunit protein uS9m</fullName>
    </recommendedName>
    <alternativeName>
        <fullName evidence="6">37S ribosomal protein S9, mitochondrial</fullName>
    </alternativeName>
</protein>
<keyword evidence="10" id="KW-1185">Reference proteome</keyword>
<dbReference type="SUPFAM" id="SSF54211">
    <property type="entry name" value="Ribosomal protein S5 domain 2-like"/>
    <property type="match status" value="1"/>
</dbReference>
<dbReference type="GO" id="GO:0006412">
    <property type="term" value="P:translation"/>
    <property type="evidence" value="ECO:0007669"/>
    <property type="project" value="InterPro"/>
</dbReference>
<dbReference type="GO" id="GO:0003723">
    <property type="term" value="F:RNA binding"/>
    <property type="evidence" value="ECO:0007669"/>
    <property type="project" value="TreeGrafter"/>
</dbReference>
<name>A0A9P7VA82_9ASCO</name>
<evidence type="ECO:0000256" key="6">
    <source>
        <dbReference type="ARBA" id="ARBA00042623"/>
    </source>
</evidence>
<dbReference type="InterPro" id="IPR023035">
    <property type="entry name" value="Ribosomal_uS9_bac/plastid"/>
</dbReference>
<dbReference type="InterPro" id="IPR020574">
    <property type="entry name" value="Ribosomal_uS9_CS"/>
</dbReference>
<dbReference type="GO" id="GO:0003735">
    <property type="term" value="F:structural constituent of ribosome"/>
    <property type="evidence" value="ECO:0007669"/>
    <property type="project" value="InterPro"/>
</dbReference>
<dbReference type="AlphaFoldDB" id="A0A9P7VA82"/>
<organism evidence="9 10">
    <name type="scientific">Scheffersomyces spartinae</name>
    <dbReference type="NCBI Taxonomy" id="45513"/>
    <lineage>
        <taxon>Eukaryota</taxon>
        <taxon>Fungi</taxon>
        <taxon>Dikarya</taxon>
        <taxon>Ascomycota</taxon>
        <taxon>Saccharomycotina</taxon>
        <taxon>Pichiomycetes</taxon>
        <taxon>Debaryomycetaceae</taxon>
        <taxon>Scheffersomyces</taxon>
    </lineage>
</organism>
<dbReference type="NCBIfam" id="NF001099">
    <property type="entry name" value="PRK00132.1"/>
    <property type="match status" value="1"/>
</dbReference>
<evidence type="ECO:0000256" key="2">
    <source>
        <dbReference type="ARBA" id="ARBA00022946"/>
    </source>
</evidence>
<keyword evidence="4 7" id="KW-0687">Ribonucleoprotein</keyword>
<sequence length="286" mass="32696">MVGRPQIPSHLKNNNNTRRILLPIQPQLPYLQLSNAQMERTRVVPTLSTFYGGNPRHDDTIDTLQALIRKYINLPTRIIDESEYKTSRFISFEDYSKLMESGTRLKIAHYKEFVLLLNRLRSIDTQLLPRDVSETLQKYTVRTGEASTTANSMKTLDKWGRAKAEAKRKRSRAGVHIVKGDGHVIVNGLQFTQYFTRESDRRKIAYPFQVIGQEAQYNVFARTNGGGVSGQVEAIMYAISKALVVFNPLLKPRLHKAGLLTSDTRKVERKKPGKVKARKSPTWVKR</sequence>
<feature type="compositionally biased region" description="Basic residues" evidence="8">
    <location>
        <begin position="267"/>
        <end position="286"/>
    </location>
</feature>
<evidence type="ECO:0000313" key="10">
    <source>
        <dbReference type="Proteomes" id="UP000790833"/>
    </source>
</evidence>
<accession>A0A9P7VA82</accession>
<reference evidence="9" key="1">
    <citation type="submission" date="2021-03" db="EMBL/GenBank/DDBJ databases">
        <authorList>
            <person name="Palmer J.M."/>
        </authorList>
    </citation>
    <scope>NUCLEOTIDE SEQUENCE</scope>
    <source>
        <strain evidence="9">ARV_011</strain>
    </source>
</reference>
<dbReference type="OrthoDB" id="10254627at2759"/>
<comment type="caution">
    <text evidence="9">The sequence shown here is derived from an EMBL/GenBank/DDBJ whole genome shotgun (WGS) entry which is preliminary data.</text>
</comment>
<evidence type="ECO:0000313" key="9">
    <source>
        <dbReference type="EMBL" id="KAG7194050.1"/>
    </source>
</evidence>
<dbReference type="Gene3D" id="3.30.230.10">
    <property type="match status" value="1"/>
</dbReference>
<dbReference type="PANTHER" id="PTHR21569">
    <property type="entry name" value="RIBOSOMAL PROTEIN S9"/>
    <property type="match status" value="1"/>
</dbReference>
<dbReference type="PROSITE" id="PS00360">
    <property type="entry name" value="RIBOSOMAL_S9"/>
    <property type="match status" value="1"/>
</dbReference>
<dbReference type="Pfam" id="PF00380">
    <property type="entry name" value="Ribosomal_S9"/>
    <property type="match status" value="1"/>
</dbReference>
<evidence type="ECO:0000256" key="4">
    <source>
        <dbReference type="ARBA" id="ARBA00023274"/>
    </source>
</evidence>
<gene>
    <name evidence="9" type="primary">MRPS9</name>
    <name evidence="9" type="ORF">KQ657_005253</name>
</gene>
<feature type="region of interest" description="Disordered" evidence="8">
    <location>
        <begin position="265"/>
        <end position="286"/>
    </location>
</feature>
<evidence type="ECO:0000256" key="1">
    <source>
        <dbReference type="ARBA" id="ARBA00005251"/>
    </source>
</evidence>
<dbReference type="RefSeq" id="XP_043049597.1">
    <property type="nucleotide sequence ID" value="XM_043195892.1"/>
</dbReference>
<dbReference type="GeneID" id="66118627"/>
<comment type="similarity">
    <text evidence="1 7">Belongs to the universal ribosomal protein uS9 family.</text>
</comment>
<evidence type="ECO:0000256" key="5">
    <source>
        <dbReference type="ARBA" id="ARBA00039318"/>
    </source>
</evidence>
<dbReference type="PANTHER" id="PTHR21569:SF1">
    <property type="entry name" value="SMALL RIBOSOMAL SUBUNIT PROTEIN US9M"/>
    <property type="match status" value="1"/>
</dbReference>
<dbReference type="InterPro" id="IPR020568">
    <property type="entry name" value="Ribosomal_Su5_D2-typ_SF"/>
</dbReference>
<dbReference type="FunFam" id="3.30.230.10:FF:000001">
    <property type="entry name" value="30S ribosomal protein S9"/>
    <property type="match status" value="1"/>
</dbReference>
<keyword evidence="2" id="KW-0809">Transit peptide</keyword>
<dbReference type="EMBL" id="JAHMUF010000009">
    <property type="protein sequence ID" value="KAG7194050.1"/>
    <property type="molecule type" value="Genomic_DNA"/>
</dbReference>
<evidence type="ECO:0000256" key="7">
    <source>
        <dbReference type="RuleBase" id="RU003815"/>
    </source>
</evidence>
<dbReference type="GO" id="GO:0005763">
    <property type="term" value="C:mitochondrial small ribosomal subunit"/>
    <property type="evidence" value="ECO:0007669"/>
    <property type="project" value="TreeGrafter"/>
</dbReference>
<dbReference type="Proteomes" id="UP000790833">
    <property type="component" value="Unassembled WGS sequence"/>
</dbReference>
<keyword evidence="3 7" id="KW-0689">Ribosomal protein</keyword>
<dbReference type="InterPro" id="IPR014721">
    <property type="entry name" value="Ribsml_uS5_D2-typ_fold_subgr"/>
</dbReference>
<dbReference type="InterPro" id="IPR000754">
    <property type="entry name" value="Ribosomal_uS9"/>
</dbReference>